<reference evidence="5" key="1">
    <citation type="journal article" date="2020" name="New Phytol.">
        <title>Comparative genomics reveals dynamic genome evolution in host specialist ectomycorrhizal fungi.</title>
        <authorList>
            <person name="Lofgren L.A."/>
            <person name="Nguyen N.H."/>
            <person name="Vilgalys R."/>
            <person name="Ruytinx J."/>
            <person name="Liao H.L."/>
            <person name="Branco S."/>
            <person name="Kuo A."/>
            <person name="LaButti K."/>
            <person name="Lipzen A."/>
            <person name="Andreopoulos W."/>
            <person name="Pangilinan J."/>
            <person name="Riley R."/>
            <person name="Hundley H."/>
            <person name="Na H."/>
            <person name="Barry K."/>
            <person name="Grigoriev I.V."/>
            <person name="Stajich J.E."/>
            <person name="Kennedy P.G."/>
        </authorList>
    </citation>
    <scope>NUCLEOTIDE SEQUENCE</scope>
    <source>
        <strain evidence="5">S12</strain>
    </source>
</reference>
<dbReference type="EMBL" id="JABBWE010000130">
    <property type="protein sequence ID" value="KAG1784737.1"/>
    <property type="molecule type" value="Genomic_DNA"/>
</dbReference>
<feature type="domain" description="Crinkler effector protein N-terminal" evidence="4">
    <location>
        <begin position="3"/>
        <end position="101"/>
    </location>
</feature>
<keyword evidence="6" id="KW-1185">Reference proteome</keyword>
<proteinExistence type="predicted"/>
<keyword evidence="3" id="KW-0964">Secreted</keyword>
<comment type="caution">
    <text evidence="5">The sequence shown here is derived from an EMBL/GenBank/DDBJ whole genome shotgun (WGS) entry which is preliminary data.</text>
</comment>
<evidence type="ECO:0000256" key="2">
    <source>
        <dbReference type="ARBA" id="ARBA00004613"/>
    </source>
</evidence>
<name>A0A9P7AAR1_9AGAM</name>
<dbReference type="InterPro" id="IPR045379">
    <property type="entry name" value="Crinkler_N"/>
</dbReference>
<dbReference type="Proteomes" id="UP000719766">
    <property type="component" value="Unassembled WGS sequence"/>
</dbReference>
<sequence>MYKLNCIVLGDDPCHIFSVNVARTQSVYDLKKVIKDKNKPQFDHVDATHIDLWQVDLPVDETIEHNLNNLTLDKEKRLWPLTKLQKVFSEIPEDEHLHIVIRAAPVGQDCTERVCQRPPKGYQRTEKA</sequence>
<gene>
    <name evidence="5" type="ORF">HD556DRAFT_199653</name>
</gene>
<dbReference type="AlphaFoldDB" id="A0A9P7AAR1"/>
<evidence type="ECO:0000256" key="3">
    <source>
        <dbReference type="ARBA" id="ARBA00022525"/>
    </source>
</evidence>
<dbReference type="GeneID" id="64603646"/>
<dbReference type="GO" id="GO:0005576">
    <property type="term" value="C:extracellular region"/>
    <property type="evidence" value="ECO:0007669"/>
    <property type="project" value="UniProtKB-SubCell"/>
</dbReference>
<evidence type="ECO:0000259" key="4">
    <source>
        <dbReference type="Pfam" id="PF20147"/>
    </source>
</evidence>
<accession>A0A9P7AAR1</accession>
<evidence type="ECO:0000313" key="5">
    <source>
        <dbReference type="EMBL" id="KAG1784737.1"/>
    </source>
</evidence>
<evidence type="ECO:0000256" key="1">
    <source>
        <dbReference type="ARBA" id="ARBA00004340"/>
    </source>
</evidence>
<dbReference type="GO" id="GO:0043657">
    <property type="term" value="C:host cell"/>
    <property type="evidence" value="ECO:0007669"/>
    <property type="project" value="UniProtKB-SubCell"/>
</dbReference>
<evidence type="ECO:0000313" key="6">
    <source>
        <dbReference type="Proteomes" id="UP000719766"/>
    </source>
</evidence>
<dbReference type="RefSeq" id="XP_041152222.1">
    <property type="nucleotide sequence ID" value="XM_041309882.1"/>
</dbReference>
<organism evidence="5 6">
    <name type="scientific">Suillus plorans</name>
    <dbReference type="NCBI Taxonomy" id="116603"/>
    <lineage>
        <taxon>Eukaryota</taxon>
        <taxon>Fungi</taxon>
        <taxon>Dikarya</taxon>
        <taxon>Basidiomycota</taxon>
        <taxon>Agaricomycotina</taxon>
        <taxon>Agaricomycetes</taxon>
        <taxon>Agaricomycetidae</taxon>
        <taxon>Boletales</taxon>
        <taxon>Suillineae</taxon>
        <taxon>Suillaceae</taxon>
        <taxon>Suillus</taxon>
    </lineage>
</organism>
<protein>
    <recommendedName>
        <fullName evidence="4">Crinkler effector protein N-terminal domain-containing protein</fullName>
    </recommendedName>
</protein>
<comment type="subcellular location">
    <subcellularLocation>
        <location evidence="1">Host cell</location>
    </subcellularLocation>
    <subcellularLocation>
        <location evidence="2">Secreted</location>
    </subcellularLocation>
</comment>
<dbReference type="Pfam" id="PF20147">
    <property type="entry name" value="Crinkler"/>
    <property type="match status" value="1"/>
</dbReference>
<dbReference type="OrthoDB" id="2427869at2759"/>